<dbReference type="OrthoDB" id="5862062at2"/>
<evidence type="ECO:0000313" key="1">
    <source>
        <dbReference type="EMBL" id="QPM91145.1"/>
    </source>
</evidence>
<organism evidence="1 2">
    <name type="scientific">Pseudooceanicola algae</name>
    <dbReference type="NCBI Taxonomy" id="1537215"/>
    <lineage>
        <taxon>Bacteria</taxon>
        <taxon>Pseudomonadati</taxon>
        <taxon>Pseudomonadota</taxon>
        <taxon>Alphaproteobacteria</taxon>
        <taxon>Rhodobacterales</taxon>
        <taxon>Paracoccaceae</taxon>
        <taxon>Pseudooceanicola</taxon>
    </lineage>
</organism>
<accession>A0A418SIS2</accession>
<dbReference type="Pfam" id="PF14145">
    <property type="entry name" value="YrhK"/>
    <property type="match status" value="1"/>
</dbReference>
<dbReference type="Proteomes" id="UP000283786">
    <property type="component" value="Chromosome"/>
</dbReference>
<sequence length="95" mass="11198">MLSKLFRHEARQKSEHSKRLYAQFEILYTLVDFLAAAFFIVGSVFFFYESLMIAGTWFFLFGSFLFAAKPTIRLVREVKLYRLGDDEDLAARLDR</sequence>
<proteinExistence type="predicted"/>
<gene>
    <name evidence="1" type="ORF">PSAL_023940</name>
</gene>
<dbReference type="InterPro" id="IPR025424">
    <property type="entry name" value="YrhK_domain"/>
</dbReference>
<reference evidence="1 2" key="1">
    <citation type="submission" date="2020-08" db="EMBL/GenBank/DDBJ databases">
        <title>Genome sequence of Rhodobacteraceae bacterium Lw-13e.</title>
        <authorList>
            <person name="Poehlein A."/>
            <person name="Wolter L."/>
            <person name="Daniel R."/>
            <person name="Brinkhoff T."/>
        </authorList>
    </citation>
    <scope>NUCLEOTIDE SEQUENCE [LARGE SCALE GENOMIC DNA]</scope>
    <source>
        <strain evidence="1 2">Lw-13e</strain>
    </source>
</reference>
<evidence type="ECO:0000313" key="2">
    <source>
        <dbReference type="Proteomes" id="UP000283786"/>
    </source>
</evidence>
<dbReference type="AlphaFoldDB" id="A0A418SIS2"/>
<dbReference type="KEGG" id="palw:PSAL_023940"/>
<dbReference type="RefSeq" id="WP_119838468.1">
    <property type="nucleotide sequence ID" value="NZ_CP060436.1"/>
</dbReference>
<protein>
    <submittedName>
        <fullName evidence="1">Uncharacterized protein</fullName>
    </submittedName>
</protein>
<name>A0A418SIS2_9RHOB</name>
<keyword evidence="2" id="KW-1185">Reference proteome</keyword>
<dbReference type="EMBL" id="CP060436">
    <property type="protein sequence ID" value="QPM91145.1"/>
    <property type="molecule type" value="Genomic_DNA"/>
</dbReference>